<dbReference type="RefSeq" id="WP_180285576.1">
    <property type="nucleotide sequence ID" value="NZ_JABFDB010000031.1"/>
</dbReference>
<accession>A0ABX2TL38</accession>
<dbReference type="EMBL" id="JABFDB010000031">
    <property type="protein sequence ID" value="NYZ23809.1"/>
    <property type="molecule type" value="Genomic_DNA"/>
</dbReference>
<protein>
    <submittedName>
        <fullName evidence="2">Uncharacterized protein</fullName>
    </submittedName>
</protein>
<name>A0ABX2TL38_9PROT</name>
<evidence type="ECO:0000313" key="2">
    <source>
        <dbReference type="EMBL" id="NYZ23809.1"/>
    </source>
</evidence>
<sequence length="100" mass="11362">MSDPRKELIRQMAALRQRLDPKVIEQAKMAVFGQVPYDRDNAKAAVGDFLDRRRDGGAFRRKLEEALRQEGDRLELDAPPGDDAPKSPQPVKPRRIGRIV</sequence>
<organism evidence="2 3">
    <name type="scientific">Azospirillum oleiclasticum</name>
    <dbReference type="NCBI Taxonomy" id="2735135"/>
    <lineage>
        <taxon>Bacteria</taxon>
        <taxon>Pseudomonadati</taxon>
        <taxon>Pseudomonadota</taxon>
        <taxon>Alphaproteobacteria</taxon>
        <taxon>Rhodospirillales</taxon>
        <taxon>Azospirillaceae</taxon>
        <taxon>Azospirillum</taxon>
    </lineage>
</organism>
<comment type="caution">
    <text evidence="2">The sequence shown here is derived from an EMBL/GenBank/DDBJ whole genome shotgun (WGS) entry which is preliminary data.</text>
</comment>
<evidence type="ECO:0000256" key="1">
    <source>
        <dbReference type="SAM" id="MobiDB-lite"/>
    </source>
</evidence>
<reference evidence="2 3" key="1">
    <citation type="submission" date="2020-05" db="EMBL/GenBank/DDBJ databases">
        <title>Azospirillum oleiclasticum sp. nov, a nitrogen-fixing and heavy crude oil-emulsifying bacterium isolated from the crude oil of Yumen Oilfield.</title>
        <authorList>
            <person name="Wu D."/>
            <person name="Cai M."/>
            <person name="Zhang X."/>
        </authorList>
    </citation>
    <scope>NUCLEOTIDE SEQUENCE [LARGE SCALE GENOMIC DNA]</scope>
    <source>
        <strain evidence="2 3">ROY-1-1-2</strain>
    </source>
</reference>
<evidence type="ECO:0000313" key="3">
    <source>
        <dbReference type="Proteomes" id="UP000584642"/>
    </source>
</evidence>
<keyword evidence="3" id="KW-1185">Reference proteome</keyword>
<dbReference type="Proteomes" id="UP000584642">
    <property type="component" value="Unassembled WGS sequence"/>
</dbReference>
<proteinExistence type="predicted"/>
<feature type="region of interest" description="Disordered" evidence="1">
    <location>
        <begin position="70"/>
        <end position="100"/>
    </location>
</feature>
<gene>
    <name evidence="2" type="ORF">HND93_29260</name>
</gene>